<reference evidence="10" key="1">
    <citation type="submission" date="2018-05" db="EMBL/GenBank/DDBJ databases">
        <authorList>
            <person name="Lanie J.A."/>
            <person name="Ng W.-L."/>
            <person name="Kazmierczak K.M."/>
            <person name="Andrzejewski T.M."/>
            <person name="Davidsen T.M."/>
            <person name="Wayne K.J."/>
            <person name="Tettelin H."/>
            <person name="Glass J.I."/>
            <person name="Rusch D."/>
            <person name="Podicherti R."/>
            <person name="Tsui H.-C.T."/>
            <person name="Winkler M.E."/>
        </authorList>
    </citation>
    <scope>NUCLEOTIDE SEQUENCE</scope>
</reference>
<dbReference type="Pfam" id="PF02687">
    <property type="entry name" value="FtsX"/>
    <property type="match status" value="1"/>
</dbReference>
<evidence type="ECO:0000256" key="3">
    <source>
        <dbReference type="ARBA" id="ARBA00022692"/>
    </source>
</evidence>
<dbReference type="AlphaFoldDB" id="A0A381RN86"/>
<keyword evidence="3 7" id="KW-0812">Transmembrane</keyword>
<evidence type="ECO:0000256" key="5">
    <source>
        <dbReference type="ARBA" id="ARBA00023136"/>
    </source>
</evidence>
<dbReference type="GO" id="GO:0022857">
    <property type="term" value="F:transmembrane transporter activity"/>
    <property type="evidence" value="ECO:0007669"/>
    <property type="project" value="TreeGrafter"/>
</dbReference>
<dbReference type="InterPro" id="IPR003838">
    <property type="entry name" value="ABC3_permease_C"/>
</dbReference>
<evidence type="ECO:0000256" key="6">
    <source>
        <dbReference type="ARBA" id="ARBA00038076"/>
    </source>
</evidence>
<protein>
    <recommendedName>
        <fullName evidence="11">ABC3 transporter permease protein domain-containing protein</fullName>
    </recommendedName>
</protein>
<evidence type="ECO:0000256" key="4">
    <source>
        <dbReference type="ARBA" id="ARBA00022989"/>
    </source>
</evidence>
<feature type="transmembrane region" description="Helical" evidence="7">
    <location>
        <begin position="282"/>
        <end position="309"/>
    </location>
</feature>
<evidence type="ECO:0000256" key="7">
    <source>
        <dbReference type="SAM" id="Phobius"/>
    </source>
</evidence>
<proteinExistence type="inferred from homology"/>
<dbReference type="InterPro" id="IPR025857">
    <property type="entry name" value="MacB_PCD"/>
</dbReference>
<evidence type="ECO:0000256" key="1">
    <source>
        <dbReference type="ARBA" id="ARBA00004651"/>
    </source>
</evidence>
<feature type="domain" description="ABC3 transporter permease C-terminal" evidence="8">
    <location>
        <begin position="289"/>
        <end position="401"/>
    </location>
</feature>
<feature type="transmembrane region" description="Helical" evidence="7">
    <location>
        <begin position="371"/>
        <end position="391"/>
    </location>
</feature>
<comment type="similarity">
    <text evidence="6">Belongs to the ABC-4 integral membrane protein family.</text>
</comment>
<evidence type="ECO:0000256" key="2">
    <source>
        <dbReference type="ARBA" id="ARBA00022475"/>
    </source>
</evidence>
<feature type="domain" description="MacB-like periplasmic core" evidence="9">
    <location>
        <begin position="22"/>
        <end position="244"/>
    </location>
</feature>
<dbReference type="PANTHER" id="PTHR30572:SF4">
    <property type="entry name" value="ABC TRANSPORTER PERMEASE YTRF"/>
    <property type="match status" value="1"/>
</dbReference>
<name>A0A381RN86_9ZZZZ</name>
<evidence type="ECO:0000313" key="10">
    <source>
        <dbReference type="EMBL" id="SUZ93322.1"/>
    </source>
</evidence>
<evidence type="ECO:0000259" key="9">
    <source>
        <dbReference type="Pfam" id="PF12704"/>
    </source>
</evidence>
<feature type="transmembrane region" description="Helical" evidence="7">
    <location>
        <begin position="20"/>
        <end position="43"/>
    </location>
</feature>
<keyword evidence="5 7" id="KW-0472">Membrane</keyword>
<keyword evidence="2" id="KW-1003">Cell membrane</keyword>
<evidence type="ECO:0000259" key="8">
    <source>
        <dbReference type="Pfam" id="PF02687"/>
    </source>
</evidence>
<dbReference type="PANTHER" id="PTHR30572">
    <property type="entry name" value="MEMBRANE COMPONENT OF TRANSPORTER-RELATED"/>
    <property type="match status" value="1"/>
</dbReference>
<dbReference type="EMBL" id="UINC01002136">
    <property type="protein sequence ID" value="SUZ93322.1"/>
    <property type="molecule type" value="Genomic_DNA"/>
</dbReference>
<dbReference type="Pfam" id="PF12704">
    <property type="entry name" value="MacB_PCD"/>
    <property type="match status" value="1"/>
</dbReference>
<gene>
    <name evidence="10" type="ORF">METZ01_LOCUS46176</name>
</gene>
<organism evidence="10">
    <name type="scientific">marine metagenome</name>
    <dbReference type="NCBI Taxonomy" id="408172"/>
    <lineage>
        <taxon>unclassified sequences</taxon>
        <taxon>metagenomes</taxon>
        <taxon>ecological metagenomes</taxon>
    </lineage>
</organism>
<dbReference type="InterPro" id="IPR050250">
    <property type="entry name" value="Macrolide_Exporter_MacB"/>
</dbReference>
<comment type="subcellular location">
    <subcellularLocation>
        <location evidence="1">Cell membrane</location>
        <topology evidence="1">Multi-pass membrane protein</topology>
    </subcellularLocation>
</comment>
<evidence type="ECO:0008006" key="11">
    <source>
        <dbReference type="Google" id="ProtNLM"/>
    </source>
</evidence>
<keyword evidence="4 7" id="KW-1133">Transmembrane helix</keyword>
<accession>A0A381RN86</accession>
<dbReference type="GO" id="GO:0005886">
    <property type="term" value="C:plasma membrane"/>
    <property type="evidence" value="ECO:0007669"/>
    <property type="project" value="UniProtKB-SubCell"/>
</dbReference>
<sequence>MSYFFEAIRLAFGSIWSHKLRSLLTVLGNIVAVMSIIAVVTLIQGMNVAVSDAITSEAGADAFMVERVGIITDEDEAERARRLNPRITMDDAVAIQEYAESVDAVMAKVEQRGRVTYKGRELDRTRIEGVSEGYTQFSNYGVERGRLITPTEIRRRRPVAVLGWGVADRLFEGEEPLDKTIKVEDRHFRVVGVSEKKGAVFGQSQDEFVVVPLGAQQRIFGIRRSLSLMIKPEEPGKMDEVMEDAVVALRIQRQLKPAEDNNFGLFTSGTILNLWETATSGIFAVLVGVVALSLVVGGIVIMNIMLMLVTERTREIGLRKALGARRRDILWQVLAESVTLSVVGGIFGILLGLGIALAIEQTTPVPAAVQGWSIVLGVGMTGVVGLVFGLYPAIRAARLSPIEALGKE</sequence>
<feature type="transmembrane region" description="Helical" evidence="7">
    <location>
        <begin position="329"/>
        <end position="359"/>
    </location>
</feature>